<dbReference type="AlphaFoldDB" id="A0A2Z7AZJ8"/>
<organism evidence="2 3">
    <name type="scientific">Dorcoceras hygrometricum</name>
    <dbReference type="NCBI Taxonomy" id="472368"/>
    <lineage>
        <taxon>Eukaryota</taxon>
        <taxon>Viridiplantae</taxon>
        <taxon>Streptophyta</taxon>
        <taxon>Embryophyta</taxon>
        <taxon>Tracheophyta</taxon>
        <taxon>Spermatophyta</taxon>
        <taxon>Magnoliopsida</taxon>
        <taxon>eudicotyledons</taxon>
        <taxon>Gunneridae</taxon>
        <taxon>Pentapetalae</taxon>
        <taxon>asterids</taxon>
        <taxon>lamiids</taxon>
        <taxon>Lamiales</taxon>
        <taxon>Gesneriaceae</taxon>
        <taxon>Didymocarpoideae</taxon>
        <taxon>Trichosporeae</taxon>
        <taxon>Loxocarpinae</taxon>
        <taxon>Dorcoceras</taxon>
    </lineage>
</organism>
<protein>
    <submittedName>
        <fullName evidence="2">TMV resistance protein N-like</fullName>
    </submittedName>
</protein>
<proteinExistence type="predicted"/>
<reference evidence="2 3" key="1">
    <citation type="journal article" date="2015" name="Proc. Natl. Acad. Sci. U.S.A.">
        <title>The resurrection genome of Boea hygrometrica: A blueprint for survival of dehydration.</title>
        <authorList>
            <person name="Xiao L."/>
            <person name="Yang G."/>
            <person name="Zhang L."/>
            <person name="Yang X."/>
            <person name="Zhao S."/>
            <person name="Ji Z."/>
            <person name="Zhou Q."/>
            <person name="Hu M."/>
            <person name="Wang Y."/>
            <person name="Chen M."/>
            <person name="Xu Y."/>
            <person name="Jin H."/>
            <person name="Xiao X."/>
            <person name="Hu G."/>
            <person name="Bao F."/>
            <person name="Hu Y."/>
            <person name="Wan P."/>
            <person name="Li L."/>
            <person name="Deng X."/>
            <person name="Kuang T."/>
            <person name="Xiang C."/>
            <person name="Zhu J.K."/>
            <person name="Oliver M.J."/>
            <person name="He Y."/>
        </authorList>
    </citation>
    <scope>NUCLEOTIDE SEQUENCE [LARGE SCALE GENOMIC DNA]</scope>
    <source>
        <strain evidence="3">cv. XS01</strain>
    </source>
</reference>
<accession>A0A2Z7AZJ8</accession>
<evidence type="ECO:0000313" key="2">
    <source>
        <dbReference type="EMBL" id="KZV27482.1"/>
    </source>
</evidence>
<evidence type="ECO:0000256" key="1">
    <source>
        <dbReference type="SAM" id="MobiDB-lite"/>
    </source>
</evidence>
<dbReference type="EMBL" id="KV010633">
    <property type="protein sequence ID" value="KZV27482.1"/>
    <property type="molecule type" value="Genomic_DNA"/>
</dbReference>
<name>A0A2Z7AZJ8_9LAMI</name>
<sequence>MFKAGSFDAVTHERFLLMAAIHGGVKINWGRLLFHILKDMVTPTSKQARGFSVQICIILQGVPDLYLGESKAFPTLKILTAKTFGTYIAKNRKITVDETVDEPVEKMVKKAATKRIPAPAVVEPAAKQKRTTVGRPTPAAKDLALVTVVQDVEPISVVPAVTPRAQRRHAPNRKLVLRDESDDEIVDNIIKQVLTETAEVEDVETGLEEPVVTRTAGTDPVETKSRIDVSSITNYDEDSSLKILEEMMLPSVTTAEPTKIAFGSGIEIRERDCCSSTSFHYENPNFSRYSSSSDSPMHFTANEIPLDEETTADYTEAVAQLRARVGQISIENVQTRFHLDELKAALFKKISSLETAFLSASDNQDRIVLDQTNVIRKEMQAQKDVPSKELDAMRKEVQDKKLLLRMICLKFRVEAQENFQALRAHLAELIAYINRGRDDKKREVSRSRGPQALDDRSGRGRGSRSEPPRKRGGSTSLRGFRYWFGEGS</sequence>
<dbReference type="Proteomes" id="UP000250235">
    <property type="component" value="Unassembled WGS sequence"/>
</dbReference>
<evidence type="ECO:0000313" key="3">
    <source>
        <dbReference type="Proteomes" id="UP000250235"/>
    </source>
</evidence>
<gene>
    <name evidence="2" type="ORF">F511_22270</name>
</gene>
<feature type="compositionally biased region" description="Basic and acidic residues" evidence="1">
    <location>
        <begin position="453"/>
        <end position="469"/>
    </location>
</feature>
<feature type="region of interest" description="Disordered" evidence="1">
    <location>
        <begin position="440"/>
        <end position="488"/>
    </location>
</feature>
<keyword evidence="3" id="KW-1185">Reference proteome</keyword>